<sequence length="1500" mass="166382">MPIEEPQVKPWMSTRDREVFLGVLLPACLILLAVVHDFANGSSGSKSLRGGLLNNLCSPFRNFLTIEDVMMPGHKRDVRRLILQSRVLITLASIASAGWLGCVVYGVTLADTTYVLRALVAMFTWAYAALRASIRSPPTPPYILIAFACTHFLFFLIDFGLALAQGGEQSIQLTLDLIGMTIPGMFVWVAGTLPLQAARIAPNIAGPKDVPSNAFSCPEDDVTLWSWCTFSFVQPIFDLAMTRTLNDSDVWILSPFFQHKNIFIKCLEYRALHPAHSLLRFLLVSNSLDLILDIVLELWSAVVGFLPPYALKEILSALTTDDRDAKNTAYFWALATFLAHLSFAQVDLFQSWHTRRCYERTRGQIFCSLHHKSLKRQDISGQVSQDGDDHKSADLGKIVNLMQGDTYAVAQRFWEFSGVFTSPVRLTIALVFLYRILGWSALSGVVVIVLAYIINYPLATYNVSITRSSWKAKDTRMNVVNELLQNIRFLKFYGWEHHWSGKAGNAREAELRWRVKQNTVDTLISFIWTWIPSATALTSFFCYTFIAGERLTVSKAFTSIALFSQLQEPMTALPGQIFAMLHAYVSMQRIEAFLNESEVPEWATTLSAQAINYPDEEVGFSSATFEWPSPPRSSPSSARFELGPLDIKFPKGKLTLVTGATGSGKSALLAALLGEMQCTAGSVTLNKLNHKVAYCAQNPWLEHATIRDNIIFGAPHGLDEARYQAVIDACALARDLDVFDAGDQTEIGEKGITLSGGQRARVALARAMYSAAECILLDDPLAAVDMHTAQHLLAKCLTGDLARDRTIILVTHHISLCLPAASFLVELSHGKVSRQGSIQDLKDINLLESVVEQEDELADVPQTPQNEADVWKDTACKTVHQAGNGKLIEAEARAEGRVSVHTYLTYVRAAGILPWILTIALMLLIRFINIANQVFLARWGEAYQAKESMSIFASALSTYPWTGLPSPDIDVTPWLMIYFYISLTGAFSVLFYIALGYYASLQASRSLFISLLKRLTKAPARFFDVTPIGRILNRFTTDINTIDGALMNSARSCISGIFNFLASFTVILVVVPTFAPFALLIAWLYIRLAPPYIQASRDLRRLESVSLSPAFAGYDELLRGIAHIRAFGMENRYQNGFYAKVDKFQSFDHVYWLVNGWLRWRYDCLGSVVVFAATMFALWQGVTNGSTAIVIVQAGIFAEASRQLVKVAAQLELDFNSVERVVEYLDVPQEAPAIIEKNRPPAYWPSSSGDLRVENLAVQYAPHLSHVLRDLSFTVRATEKIGVVGRTGSGKSTLALSLLRMIEPISGRIIIDGIDISTLGLGDLRTRITIISQDVALFSGTIKSNIDPLDEHTEEECLDVLQRCHLSSLLKHPASFAEPSALLDMPISPGSLSAGEKQLVSIARAILRRTNIIIMDEATSQIDSNLDDQIQKTIREEFSNAIVITIAHRLKTIVDYDRVLVLDDGEIVEFGPPGELLRTAGGPFREMCRQSADWVLLAGL</sequence>
<accession>A0A9P3ULY8</accession>
<keyword evidence="7 9" id="KW-1133">Transmembrane helix</keyword>
<evidence type="ECO:0000256" key="9">
    <source>
        <dbReference type="SAM" id="Phobius"/>
    </source>
</evidence>
<proteinExistence type="predicted"/>
<dbReference type="InterPro" id="IPR011527">
    <property type="entry name" value="ABC1_TM_dom"/>
</dbReference>
<dbReference type="CDD" id="cd18604">
    <property type="entry name" value="ABC_6TM_VMR1_D2_like"/>
    <property type="match status" value="1"/>
</dbReference>
<feature type="transmembrane region" description="Helical" evidence="9">
    <location>
        <begin position="1057"/>
        <end position="1086"/>
    </location>
</feature>
<dbReference type="SUPFAM" id="SSF90123">
    <property type="entry name" value="ABC transporter transmembrane region"/>
    <property type="match status" value="2"/>
</dbReference>
<keyword evidence="6" id="KW-0067">ATP-binding</keyword>
<feature type="transmembrane region" description="Helical" evidence="9">
    <location>
        <begin position="523"/>
        <end position="546"/>
    </location>
</feature>
<name>A0A9P3ULY8_LYOSH</name>
<reference evidence="12" key="1">
    <citation type="submission" date="2022-07" db="EMBL/GenBank/DDBJ databases">
        <title>The genome of Lyophyllum shimeji provides insight into the initial evolution of ectomycorrhizal fungal genome.</title>
        <authorList>
            <person name="Kobayashi Y."/>
            <person name="Shibata T."/>
            <person name="Hirakawa H."/>
            <person name="Shigenobu S."/>
            <person name="Nishiyama T."/>
            <person name="Yamada A."/>
            <person name="Hasebe M."/>
            <person name="Kawaguchi M."/>
        </authorList>
    </citation>
    <scope>NUCLEOTIDE SEQUENCE</scope>
    <source>
        <strain evidence="12">AT787</strain>
    </source>
</reference>
<dbReference type="InterPro" id="IPR036640">
    <property type="entry name" value="ABC1_TM_sf"/>
</dbReference>
<dbReference type="Pfam" id="PF00664">
    <property type="entry name" value="ABC_membrane"/>
    <property type="match status" value="2"/>
</dbReference>
<feature type="transmembrane region" description="Helical" evidence="9">
    <location>
        <begin position="142"/>
        <end position="164"/>
    </location>
</feature>
<keyword evidence="8 9" id="KW-0472">Membrane</keyword>
<dbReference type="GO" id="GO:0016887">
    <property type="term" value="F:ATP hydrolysis activity"/>
    <property type="evidence" value="ECO:0007669"/>
    <property type="project" value="InterPro"/>
</dbReference>
<dbReference type="Proteomes" id="UP001063166">
    <property type="component" value="Unassembled WGS sequence"/>
</dbReference>
<evidence type="ECO:0000259" key="11">
    <source>
        <dbReference type="PROSITE" id="PS50929"/>
    </source>
</evidence>
<dbReference type="Pfam" id="PF00005">
    <property type="entry name" value="ABC_tran"/>
    <property type="match status" value="2"/>
</dbReference>
<dbReference type="PANTHER" id="PTHR24223">
    <property type="entry name" value="ATP-BINDING CASSETTE SUB-FAMILY C"/>
    <property type="match status" value="1"/>
</dbReference>
<evidence type="ECO:0000259" key="10">
    <source>
        <dbReference type="PROSITE" id="PS50893"/>
    </source>
</evidence>
<feature type="transmembrane region" description="Helical" evidence="9">
    <location>
        <begin position="432"/>
        <end position="454"/>
    </location>
</feature>
<protein>
    <submittedName>
        <fullName evidence="12">ABC transporter transmembrane region</fullName>
    </submittedName>
</protein>
<dbReference type="OrthoDB" id="6500128at2759"/>
<dbReference type="PROSITE" id="PS50893">
    <property type="entry name" value="ABC_TRANSPORTER_2"/>
    <property type="match status" value="2"/>
</dbReference>
<dbReference type="GO" id="GO:0005524">
    <property type="term" value="F:ATP binding"/>
    <property type="evidence" value="ECO:0007669"/>
    <property type="project" value="UniProtKB-KW"/>
</dbReference>
<evidence type="ECO:0000256" key="2">
    <source>
        <dbReference type="ARBA" id="ARBA00022448"/>
    </source>
</evidence>
<keyword evidence="3 9" id="KW-0812">Transmembrane</keyword>
<dbReference type="GO" id="GO:0016020">
    <property type="term" value="C:membrane"/>
    <property type="evidence" value="ECO:0007669"/>
    <property type="project" value="UniProtKB-SubCell"/>
</dbReference>
<feature type="domain" description="ABC transporter" evidence="10">
    <location>
        <begin position="618"/>
        <end position="854"/>
    </location>
</feature>
<dbReference type="InterPro" id="IPR017871">
    <property type="entry name" value="ABC_transporter-like_CS"/>
</dbReference>
<dbReference type="SUPFAM" id="SSF52540">
    <property type="entry name" value="P-loop containing nucleoside triphosphate hydrolases"/>
    <property type="match status" value="2"/>
</dbReference>
<keyword evidence="5" id="KW-0547">Nucleotide-binding</keyword>
<dbReference type="Gene3D" id="1.20.1560.10">
    <property type="entry name" value="ABC transporter type 1, transmembrane domain"/>
    <property type="match status" value="2"/>
</dbReference>
<dbReference type="SMART" id="SM00382">
    <property type="entry name" value="AAA"/>
    <property type="match status" value="2"/>
</dbReference>
<dbReference type="FunFam" id="3.40.50.300:FF:000973">
    <property type="entry name" value="Multidrug resistance-associated protein 4"/>
    <property type="match status" value="1"/>
</dbReference>
<comment type="caution">
    <text evidence="12">The sequence shown here is derived from an EMBL/GenBank/DDBJ whole genome shotgun (WGS) entry which is preliminary data.</text>
</comment>
<keyword evidence="13" id="KW-1185">Reference proteome</keyword>
<dbReference type="GO" id="GO:0140359">
    <property type="term" value="F:ABC-type transporter activity"/>
    <property type="evidence" value="ECO:0007669"/>
    <property type="project" value="InterPro"/>
</dbReference>
<dbReference type="EMBL" id="BRPK01000003">
    <property type="protein sequence ID" value="GLB35831.1"/>
    <property type="molecule type" value="Genomic_DNA"/>
</dbReference>
<evidence type="ECO:0000256" key="1">
    <source>
        <dbReference type="ARBA" id="ARBA00004141"/>
    </source>
</evidence>
<evidence type="ECO:0000313" key="12">
    <source>
        <dbReference type="EMBL" id="GLB35831.1"/>
    </source>
</evidence>
<evidence type="ECO:0000256" key="7">
    <source>
        <dbReference type="ARBA" id="ARBA00022989"/>
    </source>
</evidence>
<dbReference type="FunFam" id="1.20.1560.10:FF:000013">
    <property type="entry name" value="ABC transporter C family member 2"/>
    <property type="match status" value="1"/>
</dbReference>
<dbReference type="CDD" id="cd18596">
    <property type="entry name" value="ABC_6TM_VMR1_D1_like"/>
    <property type="match status" value="1"/>
</dbReference>
<feature type="domain" description="ABC transmembrane type-1" evidence="11">
    <location>
        <begin position="916"/>
        <end position="1213"/>
    </location>
</feature>
<feature type="domain" description="ABC transmembrane type-1" evidence="11">
    <location>
        <begin position="300"/>
        <end position="577"/>
    </location>
</feature>
<evidence type="ECO:0000256" key="8">
    <source>
        <dbReference type="ARBA" id="ARBA00023136"/>
    </source>
</evidence>
<evidence type="ECO:0000256" key="5">
    <source>
        <dbReference type="ARBA" id="ARBA00022741"/>
    </source>
</evidence>
<keyword evidence="2" id="KW-0813">Transport</keyword>
<keyword evidence="4" id="KW-0677">Repeat</keyword>
<gene>
    <name evidence="12" type="ORF">LshimejAT787_0301190</name>
</gene>
<dbReference type="InterPro" id="IPR003593">
    <property type="entry name" value="AAA+_ATPase"/>
</dbReference>
<organism evidence="12 13">
    <name type="scientific">Lyophyllum shimeji</name>
    <name type="common">Hon-shimeji</name>
    <name type="synonym">Tricholoma shimeji</name>
    <dbReference type="NCBI Taxonomy" id="47721"/>
    <lineage>
        <taxon>Eukaryota</taxon>
        <taxon>Fungi</taxon>
        <taxon>Dikarya</taxon>
        <taxon>Basidiomycota</taxon>
        <taxon>Agaricomycotina</taxon>
        <taxon>Agaricomycetes</taxon>
        <taxon>Agaricomycetidae</taxon>
        <taxon>Agaricales</taxon>
        <taxon>Tricholomatineae</taxon>
        <taxon>Lyophyllaceae</taxon>
        <taxon>Lyophyllum</taxon>
    </lineage>
</organism>
<feature type="domain" description="ABC transporter" evidence="10">
    <location>
        <begin position="1251"/>
        <end position="1489"/>
    </location>
</feature>
<feature type="transmembrane region" description="Helical" evidence="9">
    <location>
        <begin position="170"/>
        <end position="190"/>
    </location>
</feature>
<feature type="transmembrane region" description="Helical" evidence="9">
    <location>
        <begin position="20"/>
        <end position="39"/>
    </location>
</feature>
<feature type="transmembrane region" description="Helical" evidence="9">
    <location>
        <begin position="114"/>
        <end position="130"/>
    </location>
</feature>
<dbReference type="PROSITE" id="PS50929">
    <property type="entry name" value="ABC_TM1F"/>
    <property type="match status" value="2"/>
</dbReference>
<dbReference type="Gene3D" id="3.40.50.300">
    <property type="entry name" value="P-loop containing nucleotide triphosphate hydrolases"/>
    <property type="match status" value="2"/>
</dbReference>
<evidence type="ECO:0000256" key="3">
    <source>
        <dbReference type="ARBA" id="ARBA00022692"/>
    </source>
</evidence>
<dbReference type="FunFam" id="3.40.50.300:FF:001354">
    <property type="entry name" value="ATP-binding cassette (ABC) transporter, putative"/>
    <property type="match status" value="1"/>
</dbReference>
<dbReference type="PANTHER" id="PTHR24223:SF415">
    <property type="entry name" value="FI20190P1"/>
    <property type="match status" value="1"/>
</dbReference>
<dbReference type="CDD" id="cd03244">
    <property type="entry name" value="ABCC_MRP_domain2"/>
    <property type="match status" value="1"/>
</dbReference>
<dbReference type="PROSITE" id="PS00211">
    <property type="entry name" value="ABC_TRANSPORTER_1"/>
    <property type="match status" value="2"/>
</dbReference>
<dbReference type="InterPro" id="IPR003439">
    <property type="entry name" value="ABC_transporter-like_ATP-bd"/>
</dbReference>
<evidence type="ECO:0000313" key="13">
    <source>
        <dbReference type="Proteomes" id="UP001063166"/>
    </source>
</evidence>
<dbReference type="InterPro" id="IPR027417">
    <property type="entry name" value="P-loop_NTPase"/>
</dbReference>
<feature type="transmembrane region" description="Helical" evidence="9">
    <location>
        <begin position="906"/>
        <end position="928"/>
    </location>
</feature>
<comment type="subcellular location">
    <subcellularLocation>
        <location evidence="1">Membrane</location>
        <topology evidence="1">Multi-pass membrane protein</topology>
    </subcellularLocation>
</comment>
<feature type="transmembrane region" description="Helical" evidence="9">
    <location>
        <begin position="977"/>
        <end position="999"/>
    </location>
</feature>
<feature type="transmembrane region" description="Helical" evidence="9">
    <location>
        <begin position="87"/>
        <end position="108"/>
    </location>
</feature>
<evidence type="ECO:0000256" key="4">
    <source>
        <dbReference type="ARBA" id="ARBA00022737"/>
    </source>
</evidence>
<dbReference type="CDD" id="cd03250">
    <property type="entry name" value="ABCC_MRP_domain1"/>
    <property type="match status" value="1"/>
</dbReference>
<evidence type="ECO:0000256" key="6">
    <source>
        <dbReference type="ARBA" id="ARBA00022840"/>
    </source>
</evidence>
<dbReference type="InterPro" id="IPR050173">
    <property type="entry name" value="ABC_transporter_C-like"/>
</dbReference>